<dbReference type="InterPro" id="IPR031052">
    <property type="entry name" value="FHY3/FAR1"/>
</dbReference>
<evidence type="ECO:0000313" key="9">
    <source>
        <dbReference type="EnsemblPlants" id="MELO3C035735.2.1"/>
    </source>
</evidence>
<dbReference type="Pfam" id="PF04434">
    <property type="entry name" value="SWIM"/>
    <property type="match status" value="1"/>
</dbReference>
<evidence type="ECO:0000256" key="5">
    <source>
        <dbReference type="PROSITE-ProRule" id="PRU00325"/>
    </source>
</evidence>
<dbReference type="PANTHER" id="PTHR31669">
    <property type="entry name" value="PROTEIN FAR1-RELATED SEQUENCE 10-RELATED"/>
    <property type="match status" value="1"/>
</dbReference>
<feature type="compositionally biased region" description="Polar residues" evidence="7">
    <location>
        <begin position="743"/>
        <end position="752"/>
    </location>
</feature>
<evidence type="ECO:0000256" key="7">
    <source>
        <dbReference type="SAM" id="MobiDB-lite"/>
    </source>
</evidence>
<dbReference type="PANTHER" id="PTHR31669:SF62">
    <property type="entry name" value="PROTEIN FAR1-RELATED SEQUENCE 1"/>
    <property type="match status" value="1"/>
</dbReference>
<evidence type="ECO:0000256" key="4">
    <source>
        <dbReference type="ARBA" id="ARBA00022833"/>
    </source>
</evidence>
<feature type="compositionally biased region" description="Basic and acidic residues" evidence="7">
    <location>
        <begin position="851"/>
        <end position="862"/>
    </location>
</feature>
<dbReference type="InterPro" id="IPR007527">
    <property type="entry name" value="Znf_SWIM"/>
</dbReference>
<dbReference type="InterPro" id="IPR018289">
    <property type="entry name" value="MULE_transposase_dom"/>
</dbReference>
<keyword evidence="4 6" id="KW-0862">Zinc</keyword>
<feature type="domain" description="SWIM-type" evidence="8">
    <location>
        <begin position="575"/>
        <end position="611"/>
    </location>
</feature>
<feature type="compositionally biased region" description="Basic and acidic residues" evidence="7">
    <location>
        <begin position="697"/>
        <end position="710"/>
    </location>
</feature>
<dbReference type="InterPro" id="IPR006564">
    <property type="entry name" value="Znf_PMZ"/>
</dbReference>
<evidence type="ECO:0000259" key="8">
    <source>
        <dbReference type="PROSITE" id="PS50966"/>
    </source>
</evidence>
<dbReference type="GO" id="GO:0005634">
    <property type="term" value="C:nucleus"/>
    <property type="evidence" value="ECO:0007669"/>
    <property type="project" value="UniProtKB-SubCell"/>
</dbReference>
<accession>A0A9I9EN07</accession>
<dbReference type="PROSITE" id="PS50966">
    <property type="entry name" value="ZF_SWIM"/>
    <property type="match status" value="1"/>
</dbReference>
<keyword evidence="3 5" id="KW-0863">Zinc-finger</keyword>
<dbReference type="GO" id="GO:0008270">
    <property type="term" value="F:zinc ion binding"/>
    <property type="evidence" value="ECO:0007669"/>
    <property type="project" value="UniProtKB-UniRule"/>
</dbReference>
<dbReference type="SMART" id="SM00575">
    <property type="entry name" value="ZnF_PMZ"/>
    <property type="match status" value="1"/>
</dbReference>
<reference evidence="9" key="1">
    <citation type="submission" date="2023-03" db="UniProtKB">
        <authorList>
            <consortium name="EnsemblPlants"/>
        </authorList>
    </citation>
    <scope>IDENTIFICATION</scope>
</reference>
<evidence type="ECO:0000256" key="1">
    <source>
        <dbReference type="ARBA" id="ARBA00005889"/>
    </source>
</evidence>
<keyword evidence="2 6" id="KW-0479">Metal-binding</keyword>
<feature type="region of interest" description="Disordered" evidence="7">
    <location>
        <begin position="741"/>
        <end position="773"/>
    </location>
</feature>
<organism evidence="9">
    <name type="scientific">Cucumis melo</name>
    <name type="common">Muskmelon</name>
    <dbReference type="NCBI Taxonomy" id="3656"/>
    <lineage>
        <taxon>Eukaryota</taxon>
        <taxon>Viridiplantae</taxon>
        <taxon>Streptophyta</taxon>
        <taxon>Embryophyta</taxon>
        <taxon>Tracheophyta</taxon>
        <taxon>Spermatophyta</taxon>
        <taxon>Magnoliopsida</taxon>
        <taxon>eudicotyledons</taxon>
        <taxon>Gunneridae</taxon>
        <taxon>Pentapetalae</taxon>
        <taxon>rosids</taxon>
        <taxon>fabids</taxon>
        <taxon>Cucurbitales</taxon>
        <taxon>Cucurbitaceae</taxon>
        <taxon>Benincaseae</taxon>
        <taxon>Cucumis</taxon>
    </lineage>
</organism>
<name>A0A9I9EN07_CUCME</name>
<comment type="subcellular location">
    <subcellularLocation>
        <location evidence="6">Nucleus</location>
    </subcellularLocation>
</comment>
<comment type="function">
    <text evidence="6">Putative transcription activator involved in regulating light control of development.</text>
</comment>
<dbReference type="Gramene" id="MELO3C035735.2.1">
    <property type="protein sequence ID" value="MELO3C035735.2.1"/>
    <property type="gene ID" value="MELO3C035735.2"/>
</dbReference>
<sequence>MDNNSAQCGIDSSSHVVGREKTGPIVNIEMPEYMNIAYSQNVLNLRSVKIVEPHEGMEFESKENALTFYKEYAKSIGFSVITKASRRSRISGKFIDAKFACTKYGIKRESSSVVEVSDPVTNSKNGMGIAGKKKRGRINRSWEKTDCKACMHVKRLQSGRWAIRSFIKEHNHEVFPNESHYFRGHRNLEVGSSNTDVLQGNRARRKSKLCMKSRQSGGCTIANKQKVAVTDQVYKLQHLAIDEGDVQVMLDHFVCMQDENPNFFYSIDLNEKQSLRNVFWVDAKGRLDYANFADVVFFDTTFIKNEYRLPFAPFIGVNHHFQFVLLGCSLVADETKSTYAWLMRAWLRAMQKCSPKVILTVQDEALKEAIAEELPDSCHCYCLWDIYGKIPERLSHVIRQDENFMLMFDECVFRSWSIELFEKQWQTIVDRFELSHNSWIKSLYADRSRWIPAYMKNIFLAGISTRQRPEGINSFLDKYIQRKTSVRELLDRYSTLIRDKFEEERKADFETFHKQPALKSPSPFGKQMAALYTQTVFKKFQVEVLGVVACHPKKESEDGVIKVFRVQDFEESQDFLVEWNEATSDISCLCRSFEFNGYLCRHVMIVLQISGIHSIPSQYVLTRWTRKAKSIQKTRKGSNVESRVQRYINLCQQAFRLSDEGSLSHESYNIAFNALEEALRKCESLSGSIQPSPVVHSSHESEEVNQDKKTNKAHKKNTTTNESRQDRFEPHAVINGNHFGWQQLGQSNSQTPALHCPDEQDGLQGAEQRSRRAPSLESYFGDQQQLMHGMEQFNSITSVTDTGFQVQRMEGHLNIRPNIVSNCFDLQVGPRDMNPSTAESTKVHSISSKQFKTEHESNKKEYSTGSNRNVITGLIK</sequence>
<dbReference type="AlphaFoldDB" id="A0A9I9EN07"/>
<dbReference type="GO" id="GO:0006355">
    <property type="term" value="P:regulation of DNA-templated transcription"/>
    <property type="evidence" value="ECO:0007669"/>
    <property type="project" value="UniProtKB-UniRule"/>
</dbReference>
<dbReference type="Pfam" id="PF03101">
    <property type="entry name" value="FAR1"/>
    <property type="match status" value="1"/>
</dbReference>
<feature type="region of interest" description="Disordered" evidence="7">
    <location>
        <begin position="835"/>
        <end position="865"/>
    </location>
</feature>
<proteinExistence type="inferred from homology"/>
<evidence type="ECO:0000256" key="3">
    <source>
        <dbReference type="ARBA" id="ARBA00022771"/>
    </source>
</evidence>
<dbReference type="Pfam" id="PF10551">
    <property type="entry name" value="MULE"/>
    <property type="match status" value="1"/>
</dbReference>
<feature type="compositionally biased region" description="Polar residues" evidence="7">
    <location>
        <begin position="835"/>
        <end position="850"/>
    </location>
</feature>
<evidence type="ECO:0000256" key="6">
    <source>
        <dbReference type="RuleBase" id="RU367018"/>
    </source>
</evidence>
<comment type="similarity">
    <text evidence="1 6">Belongs to the FHY3/FAR1 family.</text>
</comment>
<evidence type="ECO:0000256" key="2">
    <source>
        <dbReference type="ARBA" id="ARBA00022723"/>
    </source>
</evidence>
<dbReference type="InterPro" id="IPR004330">
    <property type="entry name" value="FAR1_DNA_bnd_dom"/>
</dbReference>
<dbReference type="EnsemblPlants" id="MELO3C035735.2.1">
    <property type="protein sequence ID" value="MELO3C035735.2.1"/>
    <property type="gene ID" value="MELO3C035735.2"/>
</dbReference>
<keyword evidence="6" id="KW-0539">Nucleus</keyword>
<protein>
    <recommendedName>
        <fullName evidence="6">Protein FAR1-RELATED SEQUENCE</fullName>
    </recommendedName>
</protein>
<feature type="region of interest" description="Disordered" evidence="7">
    <location>
        <begin position="690"/>
        <end position="728"/>
    </location>
</feature>